<dbReference type="PRINTS" id="PR00412">
    <property type="entry name" value="EPOXHYDRLASE"/>
</dbReference>
<dbReference type="InterPro" id="IPR029058">
    <property type="entry name" value="AB_hydrolase_fold"/>
</dbReference>
<protein>
    <submittedName>
        <fullName evidence="2">Pimeloyl-ACP methyl ester carboxylesterase</fullName>
    </submittedName>
</protein>
<evidence type="ECO:0000259" key="1">
    <source>
        <dbReference type="Pfam" id="PF00561"/>
    </source>
</evidence>
<evidence type="ECO:0000313" key="3">
    <source>
        <dbReference type="Proteomes" id="UP001225646"/>
    </source>
</evidence>
<dbReference type="EMBL" id="JAUSTR010000029">
    <property type="protein sequence ID" value="MDQ0163893.1"/>
    <property type="molecule type" value="Genomic_DNA"/>
</dbReference>
<sequence>MQHRVDNKMKIQGINIHFEKYIKDPFHPTMVLVHGFLSSTFSFRKLIPLLTSHFNIIAIDLPPFGKTEKSTRFTYSYYNMAKVIIDLLQRLNIQKAYAVGHSMGGQILLYAANKQPDLFQKIVLLCSSGYRKRSHPTLIISSYLPYFSLIIRRRLKNKGVWKSLCDVVHDHSLINQEMIKGYVEPFYDNAIFRALTKMIRDLEGDLPSEELQKIQIPSLLIWGEEDRIVPIEIGKRLYQDLPNSDFISIRNTGHLVPEERPHHVSNFIFDFCLT</sequence>
<dbReference type="InterPro" id="IPR000639">
    <property type="entry name" value="Epox_hydrolase-like"/>
</dbReference>
<name>A0ABT9VSD7_9BACI</name>
<gene>
    <name evidence="2" type="ORF">J2S06_003021</name>
</gene>
<dbReference type="SUPFAM" id="SSF53474">
    <property type="entry name" value="alpha/beta-Hydrolases"/>
    <property type="match status" value="1"/>
</dbReference>
<evidence type="ECO:0000313" key="2">
    <source>
        <dbReference type="EMBL" id="MDQ0163893.1"/>
    </source>
</evidence>
<comment type="caution">
    <text evidence="2">The sequence shown here is derived from an EMBL/GenBank/DDBJ whole genome shotgun (WGS) entry which is preliminary data.</text>
</comment>
<organism evidence="2 3">
    <name type="scientific">Aeribacillus alveayuensis</name>
    <dbReference type="NCBI Taxonomy" id="279215"/>
    <lineage>
        <taxon>Bacteria</taxon>
        <taxon>Bacillati</taxon>
        <taxon>Bacillota</taxon>
        <taxon>Bacilli</taxon>
        <taxon>Bacillales</taxon>
        <taxon>Bacillaceae</taxon>
        <taxon>Aeribacillus</taxon>
    </lineage>
</organism>
<reference evidence="2 3" key="1">
    <citation type="submission" date="2023-07" db="EMBL/GenBank/DDBJ databases">
        <title>Genomic Encyclopedia of Type Strains, Phase IV (KMG-IV): sequencing the most valuable type-strain genomes for metagenomic binning, comparative biology and taxonomic classification.</title>
        <authorList>
            <person name="Goeker M."/>
        </authorList>
    </citation>
    <scope>NUCLEOTIDE SEQUENCE [LARGE SCALE GENOMIC DNA]</scope>
    <source>
        <strain evidence="2 3">DSM 19092</strain>
    </source>
</reference>
<accession>A0ABT9VSD7</accession>
<dbReference type="Gene3D" id="3.40.50.1820">
    <property type="entry name" value="alpha/beta hydrolase"/>
    <property type="match status" value="1"/>
</dbReference>
<dbReference type="PANTHER" id="PTHR46438:SF11">
    <property type="entry name" value="LIPASE-RELATED"/>
    <property type="match status" value="1"/>
</dbReference>
<dbReference type="Pfam" id="PF00561">
    <property type="entry name" value="Abhydrolase_1"/>
    <property type="match status" value="1"/>
</dbReference>
<dbReference type="PRINTS" id="PR00111">
    <property type="entry name" value="ABHYDROLASE"/>
</dbReference>
<dbReference type="PANTHER" id="PTHR46438">
    <property type="entry name" value="ALPHA/BETA-HYDROLASES SUPERFAMILY PROTEIN"/>
    <property type="match status" value="1"/>
</dbReference>
<dbReference type="InterPro" id="IPR000073">
    <property type="entry name" value="AB_hydrolase_1"/>
</dbReference>
<feature type="domain" description="AB hydrolase-1" evidence="1">
    <location>
        <begin position="28"/>
        <end position="261"/>
    </location>
</feature>
<keyword evidence="3" id="KW-1185">Reference proteome</keyword>
<dbReference type="Proteomes" id="UP001225646">
    <property type="component" value="Unassembled WGS sequence"/>
</dbReference>
<proteinExistence type="predicted"/>